<dbReference type="AlphaFoldDB" id="A0A6P1VQ71"/>
<dbReference type="InterPro" id="IPR029058">
    <property type="entry name" value="AB_hydrolase_fold"/>
</dbReference>
<dbReference type="RefSeq" id="WP_162384267.1">
    <property type="nucleotide sequence ID" value="NZ_CP045997.1"/>
</dbReference>
<dbReference type="EMBL" id="CP045997">
    <property type="protein sequence ID" value="QHV93847.1"/>
    <property type="molecule type" value="Genomic_DNA"/>
</dbReference>
<dbReference type="Pfam" id="PF00756">
    <property type="entry name" value="Esterase"/>
    <property type="match status" value="1"/>
</dbReference>
<name>A0A6P1VQ71_9BACT</name>
<protein>
    <recommendedName>
        <fullName evidence="3">Esterase</fullName>
    </recommendedName>
</protein>
<dbReference type="PANTHER" id="PTHR48098:SF1">
    <property type="entry name" value="DIACYLGLYCEROL ACYLTRANSFERASE_MYCOLYLTRANSFERASE AG85A"/>
    <property type="match status" value="1"/>
</dbReference>
<accession>A0A6P1VQ71</accession>
<sequence length="373" mass="42347">MKRTKFIFALVALLRIIAIDVVAQPKLAKSLVKGKSATDQDIKHGTLVTENLASTILRDNRIGLDTNRDIKVYLPPGYANSSKSYPVVYYFHSIFSNAEKLVGDGSIINLLERGFANGIVNEFIFVAADYSSPTTGSIYENSPVSGRWLDFTTDELVPFIDGRFRTLRHRDSRALAGDFIGGRGALKLAMVHPELFSLVYALHPVATGIGFLPWTSVDIDWKKIHRAKSFADLKGDGRAQIFVTVSQAYLPNLNRPPFYCDFFTELENGEPKLNVENTRKSKRGFHLEETLDESVENLQTMRGIAFDWGRFDPNQDHVQSNRAFSRKLEDLGIEHEAEEYRGNPWNRNWTENGRFYARVLPFLARYLVFDVNQ</sequence>
<dbReference type="Gene3D" id="3.40.50.1820">
    <property type="entry name" value="alpha/beta hydrolase"/>
    <property type="match status" value="1"/>
</dbReference>
<organism evidence="1 2">
    <name type="scientific">Spirosoma endbachense</name>
    <dbReference type="NCBI Taxonomy" id="2666025"/>
    <lineage>
        <taxon>Bacteria</taxon>
        <taxon>Pseudomonadati</taxon>
        <taxon>Bacteroidota</taxon>
        <taxon>Cytophagia</taxon>
        <taxon>Cytophagales</taxon>
        <taxon>Cytophagaceae</taxon>
        <taxon>Spirosoma</taxon>
    </lineage>
</organism>
<evidence type="ECO:0000313" key="1">
    <source>
        <dbReference type="EMBL" id="QHV93847.1"/>
    </source>
</evidence>
<gene>
    <name evidence="1" type="ORF">GJR95_01870</name>
</gene>
<keyword evidence="2" id="KW-1185">Reference proteome</keyword>
<proteinExistence type="predicted"/>
<reference evidence="1 2" key="1">
    <citation type="submission" date="2019-11" db="EMBL/GenBank/DDBJ databases">
        <title>Spirosoma endbachense sp. nov., isolated from a natural salt meadow.</title>
        <authorList>
            <person name="Rojas J."/>
            <person name="Ambika Manirajan B."/>
            <person name="Ratering S."/>
            <person name="Suarez C."/>
            <person name="Geissler-Plaum R."/>
            <person name="Schnell S."/>
        </authorList>
    </citation>
    <scope>NUCLEOTIDE SEQUENCE [LARGE SCALE GENOMIC DNA]</scope>
    <source>
        <strain evidence="1 2">I-24</strain>
    </source>
</reference>
<dbReference type="InterPro" id="IPR050583">
    <property type="entry name" value="Mycobacterial_A85_antigen"/>
</dbReference>
<dbReference type="GO" id="GO:0016747">
    <property type="term" value="F:acyltransferase activity, transferring groups other than amino-acyl groups"/>
    <property type="evidence" value="ECO:0007669"/>
    <property type="project" value="TreeGrafter"/>
</dbReference>
<dbReference type="SUPFAM" id="SSF53474">
    <property type="entry name" value="alpha/beta-Hydrolases"/>
    <property type="match status" value="1"/>
</dbReference>
<evidence type="ECO:0000313" key="2">
    <source>
        <dbReference type="Proteomes" id="UP000464577"/>
    </source>
</evidence>
<dbReference type="PANTHER" id="PTHR48098">
    <property type="entry name" value="ENTEROCHELIN ESTERASE-RELATED"/>
    <property type="match status" value="1"/>
</dbReference>
<dbReference type="InterPro" id="IPR000801">
    <property type="entry name" value="Esterase-like"/>
</dbReference>
<dbReference type="Proteomes" id="UP000464577">
    <property type="component" value="Chromosome"/>
</dbReference>
<evidence type="ECO:0008006" key="3">
    <source>
        <dbReference type="Google" id="ProtNLM"/>
    </source>
</evidence>
<dbReference type="KEGG" id="senf:GJR95_01870"/>